<organism evidence="5 6">
    <name type="scientific">Carpinus fangiana</name>
    <dbReference type="NCBI Taxonomy" id="176857"/>
    <lineage>
        <taxon>Eukaryota</taxon>
        <taxon>Viridiplantae</taxon>
        <taxon>Streptophyta</taxon>
        <taxon>Embryophyta</taxon>
        <taxon>Tracheophyta</taxon>
        <taxon>Spermatophyta</taxon>
        <taxon>Magnoliopsida</taxon>
        <taxon>eudicotyledons</taxon>
        <taxon>Gunneridae</taxon>
        <taxon>Pentapetalae</taxon>
        <taxon>rosids</taxon>
        <taxon>fabids</taxon>
        <taxon>Fagales</taxon>
        <taxon>Betulaceae</taxon>
        <taxon>Carpinus</taxon>
    </lineage>
</organism>
<evidence type="ECO:0000313" key="6">
    <source>
        <dbReference type="Proteomes" id="UP000327013"/>
    </source>
</evidence>
<evidence type="ECO:0000313" key="5">
    <source>
        <dbReference type="EMBL" id="KAE8055041.1"/>
    </source>
</evidence>
<dbReference type="InterPro" id="IPR036312">
    <property type="entry name" value="Bifun_inhib/LTP/seed_sf"/>
</dbReference>
<evidence type="ECO:0000256" key="3">
    <source>
        <dbReference type="SAM" id="SignalP"/>
    </source>
</evidence>
<dbReference type="InterPro" id="IPR016140">
    <property type="entry name" value="Bifunc_inhib/LTP/seed_store"/>
</dbReference>
<accession>A0A5N6R339</accession>
<evidence type="ECO:0000256" key="1">
    <source>
        <dbReference type="ARBA" id="ARBA00009748"/>
    </source>
</evidence>
<dbReference type="GO" id="GO:0008289">
    <property type="term" value="F:lipid binding"/>
    <property type="evidence" value="ECO:0007669"/>
    <property type="project" value="InterPro"/>
</dbReference>
<protein>
    <recommendedName>
        <fullName evidence="4">Bifunctional inhibitor/plant lipid transfer protein/seed storage helical domain-containing protein</fullName>
    </recommendedName>
</protein>
<evidence type="ECO:0000259" key="4">
    <source>
        <dbReference type="Pfam" id="PF00234"/>
    </source>
</evidence>
<dbReference type="SUPFAM" id="SSF47699">
    <property type="entry name" value="Bifunctional inhibitor/lipid-transfer protein/seed storage 2S albumin"/>
    <property type="match status" value="1"/>
</dbReference>
<proteinExistence type="inferred from homology"/>
<feature type="chain" id="PRO_5024389417" description="Bifunctional inhibitor/plant lipid transfer protein/seed storage helical domain-containing protein" evidence="3">
    <location>
        <begin position="22"/>
        <end position="112"/>
    </location>
</feature>
<comment type="similarity">
    <text evidence="1">Belongs to the plant LTP family.</text>
</comment>
<dbReference type="EMBL" id="CM017325">
    <property type="protein sequence ID" value="KAE8055041.1"/>
    <property type="molecule type" value="Genomic_DNA"/>
</dbReference>
<reference evidence="5 6" key="1">
    <citation type="submission" date="2019-06" db="EMBL/GenBank/DDBJ databases">
        <title>A chromosomal-level reference genome of Carpinus fangiana (Coryloideae, Betulaceae).</title>
        <authorList>
            <person name="Yang X."/>
            <person name="Wang Z."/>
            <person name="Zhang L."/>
            <person name="Hao G."/>
            <person name="Liu J."/>
            <person name="Yang Y."/>
        </authorList>
    </citation>
    <scope>NUCLEOTIDE SEQUENCE [LARGE SCALE GENOMIC DNA]</scope>
    <source>
        <strain evidence="5">Cfa_2016G</strain>
        <tissue evidence="5">Leaf</tissue>
    </source>
</reference>
<feature type="domain" description="Bifunctional inhibitor/plant lipid transfer protein/seed storage helical" evidence="4">
    <location>
        <begin position="26"/>
        <end position="102"/>
    </location>
</feature>
<sequence>MSQLAMVLAIVLLLVFGSAMASLPICDDIKEELAPCISYFVKRVSQPTDTCCSGIKYVGRYLNDQNTRKFVCECIRAAAERLGPVNDRLIAVPNKCGLSIRMPPVSHGNFVC</sequence>
<keyword evidence="6" id="KW-1185">Reference proteome</keyword>
<dbReference type="Proteomes" id="UP000327013">
    <property type="component" value="Chromosome 5"/>
</dbReference>
<dbReference type="Pfam" id="PF00234">
    <property type="entry name" value="Tryp_alpha_amyl"/>
    <property type="match status" value="1"/>
</dbReference>
<dbReference type="PRINTS" id="PR00382">
    <property type="entry name" value="LIPIDTRNSFER"/>
</dbReference>
<dbReference type="Gene3D" id="1.10.110.10">
    <property type="entry name" value="Plant lipid-transfer and hydrophobic proteins"/>
    <property type="match status" value="1"/>
</dbReference>
<dbReference type="InterPro" id="IPR000528">
    <property type="entry name" value="Plant_nsLTP"/>
</dbReference>
<gene>
    <name evidence="5" type="ORF">FH972_011911</name>
</gene>
<evidence type="ECO:0000256" key="2">
    <source>
        <dbReference type="ARBA" id="ARBA00023157"/>
    </source>
</evidence>
<name>A0A5N6R339_9ROSI</name>
<dbReference type="AlphaFoldDB" id="A0A5N6R339"/>
<keyword evidence="2" id="KW-1015">Disulfide bond</keyword>
<dbReference type="PANTHER" id="PTHR33076">
    <property type="entry name" value="NON-SPECIFIC LIPID-TRANSFER PROTEIN 2-RELATED"/>
    <property type="match status" value="1"/>
</dbReference>
<feature type="signal peptide" evidence="3">
    <location>
        <begin position="1"/>
        <end position="21"/>
    </location>
</feature>
<dbReference type="OrthoDB" id="1862539at2759"/>
<keyword evidence="3" id="KW-0732">Signal</keyword>
<dbReference type="GO" id="GO:0006869">
    <property type="term" value="P:lipid transport"/>
    <property type="evidence" value="ECO:0007669"/>
    <property type="project" value="InterPro"/>
</dbReference>